<evidence type="ECO:0000256" key="9">
    <source>
        <dbReference type="ARBA" id="ARBA00023136"/>
    </source>
</evidence>
<keyword evidence="3" id="KW-0813">Transport</keyword>
<evidence type="ECO:0000256" key="6">
    <source>
        <dbReference type="ARBA" id="ARBA00022729"/>
    </source>
</evidence>
<evidence type="ECO:0000313" key="13">
    <source>
        <dbReference type="EMBL" id="CAD6528077.1"/>
    </source>
</evidence>
<evidence type="ECO:0000256" key="4">
    <source>
        <dbReference type="ARBA" id="ARBA00022452"/>
    </source>
</evidence>
<keyword evidence="14" id="KW-1185">Reference proteome</keyword>
<dbReference type="CDD" id="cd00342">
    <property type="entry name" value="gram_neg_porins"/>
    <property type="match status" value="1"/>
</dbReference>
<dbReference type="Gene3D" id="2.40.160.10">
    <property type="entry name" value="Porin"/>
    <property type="match status" value="1"/>
</dbReference>
<comment type="caution">
    <text evidence="13">The sequence shown here is derived from an EMBL/GenBank/DDBJ whole genome shotgun (WGS) entry which is preliminary data.</text>
</comment>
<evidence type="ECO:0000256" key="8">
    <source>
        <dbReference type="ARBA" id="ARBA00023114"/>
    </source>
</evidence>
<dbReference type="InterPro" id="IPR033900">
    <property type="entry name" value="Gram_neg_porin_domain"/>
</dbReference>
<organism evidence="13 14">
    <name type="scientific">Paraburkholderia metrosideri</name>
    <dbReference type="NCBI Taxonomy" id="580937"/>
    <lineage>
        <taxon>Bacteria</taxon>
        <taxon>Pseudomonadati</taxon>
        <taxon>Pseudomonadota</taxon>
        <taxon>Betaproteobacteria</taxon>
        <taxon>Burkholderiales</taxon>
        <taxon>Burkholderiaceae</taxon>
        <taxon>Paraburkholderia</taxon>
    </lineage>
</organism>
<dbReference type="EMBL" id="CAJHCP010000004">
    <property type="protein sequence ID" value="CAD6528077.1"/>
    <property type="molecule type" value="Genomic_DNA"/>
</dbReference>
<name>A0ABM8NIY0_9BURK</name>
<keyword evidence="10" id="KW-0998">Cell outer membrane</keyword>
<dbReference type="InterPro" id="IPR002299">
    <property type="entry name" value="Porin_Neis"/>
</dbReference>
<comment type="subunit">
    <text evidence="2">Homotrimer.</text>
</comment>
<feature type="chain" id="PRO_5045979630" evidence="11">
    <location>
        <begin position="25"/>
        <end position="384"/>
    </location>
</feature>
<feature type="signal peptide" evidence="11">
    <location>
        <begin position="1"/>
        <end position="24"/>
    </location>
</feature>
<sequence length="384" mass="40128">MKKVLVMAACAAGYAAGFAPMAHAQSSVTLYGIIDAGLSYTNNQGGHSNVQAGSGTVTGSHWGFHGREDLGGGTAAIFQLESGFSVTNGSMRQGGRLFGYQAYAGLTNDRFGTVTLGRQYDSVVDYLAPLSFTGHHPGGNNLSAHPFDNDNLNNSFRVDNSVKFASNDYNGLRFGSLYGFSNQAGGFSDNRLYSFGASYNNGPLSLGAGYLQANNGGSTTNTNGAITLTDRTFIAARQRTFGAGANYTVGAATLGFVWTRTQLGGLDTINGANSLGIAANGQGASFNNYEANASYALTSALSLNGEYTYTSGAMSTDTGAHHPKWQEVSLMADYSLSKRTDVYLQGSYQHVSADGSGLTADVSGQTASSTNQQVVVAAGMRHRF</sequence>
<dbReference type="InterPro" id="IPR050298">
    <property type="entry name" value="Gram-neg_bact_OMP"/>
</dbReference>
<evidence type="ECO:0000259" key="12">
    <source>
        <dbReference type="Pfam" id="PF13609"/>
    </source>
</evidence>
<evidence type="ECO:0000256" key="3">
    <source>
        <dbReference type="ARBA" id="ARBA00022448"/>
    </source>
</evidence>
<evidence type="ECO:0000256" key="11">
    <source>
        <dbReference type="SAM" id="SignalP"/>
    </source>
</evidence>
<dbReference type="PRINTS" id="PR00184">
    <property type="entry name" value="NEISSPPORIN"/>
</dbReference>
<keyword evidence="9" id="KW-0472">Membrane</keyword>
<evidence type="ECO:0000256" key="1">
    <source>
        <dbReference type="ARBA" id="ARBA00004571"/>
    </source>
</evidence>
<dbReference type="InterPro" id="IPR023614">
    <property type="entry name" value="Porin_dom_sf"/>
</dbReference>
<dbReference type="Pfam" id="PF13609">
    <property type="entry name" value="Porin_4"/>
    <property type="match status" value="1"/>
</dbReference>
<accession>A0ABM8NIY0</accession>
<dbReference type="SUPFAM" id="SSF56935">
    <property type="entry name" value="Porins"/>
    <property type="match status" value="1"/>
</dbReference>
<evidence type="ECO:0000256" key="5">
    <source>
        <dbReference type="ARBA" id="ARBA00022692"/>
    </source>
</evidence>
<comment type="subcellular location">
    <subcellularLocation>
        <location evidence="1">Cell outer membrane</location>
        <topology evidence="1">Multi-pass membrane protein</topology>
    </subcellularLocation>
</comment>
<evidence type="ECO:0000313" key="14">
    <source>
        <dbReference type="Proteomes" id="UP000598032"/>
    </source>
</evidence>
<evidence type="ECO:0000256" key="7">
    <source>
        <dbReference type="ARBA" id="ARBA00023065"/>
    </source>
</evidence>
<feature type="domain" description="Porin" evidence="12">
    <location>
        <begin position="14"/>
        <end position="352"/>
    </location>
</feature>
<dbReference type="Proteomes" id="UP000598032">
    <property type="component" value="Unassembled WGS sequence"/>
</dbReference>
<keyword evidence="5" id="KW-0812">Transmembrane</keyword>
<evidence type="ECO:0000256" key="10">
    <source>
        <dbReference type="ARBA" id="ARBA00023237"/>
    </source>
</evidence>
<reference evidence="13 14" key="1">
    <citation type="submission" date="2020-10" db="EMBL/GenBank/DDBJ databases">
        <authorList>
            <person name="Peeters C."/>
        </authorList>
    </citation>
    <scope>NUCLEOTIDE SEQUENCE [LARGE SCALE GENOMIC DNA]</scope>
    <source>
        <strain evidence="13 14">LMG 28140</strain>
    </source>
</reference>
<keyword evidence="4" id="KW-1134">Transmembrane beta strand</keyword>
<proteinExistence type="predicted"/>
<gene>
    <name evidence="13" type="ORF">LMG28140_02041</name>
</gene>
<dbReference type="RefSeq" id="WP_201642141.1">
    <property type="nucleotide sequence ID" value="NZ_CAJHCP010000004.1"/>
</dbReference>
<dbReference type="PANTHER" id="PTHR34501">
    <property type="entry name" value="PROTEIN YDDL-RELATED"/>
    <property type="match status" value="1"/>
</dbReference>
<protein>
    <submittedName>
        <fullName evidence="13">Outer membrane porin protein</fullName>
    </submittedName>
</protein>
<keyword evidence="7" id="KW-0406">Ion transport</keyword>
<dbReference type="PANTHER" id="PTHR34501:SF9">
    <property type="entry name" value="MAJOR OUTER MEMBRANE PROTEIN P.IA"/>
    <property type="match status" value="1"/>
</dbReference>
<evidence type="ECO:0000256" key="2">
    <source>
        <dbReference type="ARBA" id="ARBA00011233"/>
    </source>
</evidence>
<keyword evidence="8" id="KW-0626">Porin</keyword>
<keyword evidence="6 11" id="KW-0732">Signal</keyword>